<evidence type="ECO:0008006" key="4">
    <source>
        <dbReference type="Google" id="ProtNLM"/>
    </source>
</evidence>
<dbReference type="InterPro" id="IPR021047">
    <property type="entry name" value="Mannosyltransferase_CMT1"/>
</dbReference>
<keyword evidence="1" id="KW-1133">Transmembrane helix</keyword>
<dbReference type="PANTHER" id="PTHR34144">
    <property type="entry name" value="CHROMOSOME 8, WHOLE GENOME SHOTGUN SEQUENCE"/>
    <property type="match status" value="1"/>
</dbReference>
<dbReference type="Proteomes" id="UP000799640">
    <property type="component" value="Unassembled WGS sequence"/>
</dbReference>
<evidence type="ECO:0000313" key="2">
    <source>
        <dbReference type="EMBL" id="KAF2402818.1"/>
    </source>
</evidence>
<accession>A0A6G1I3D9</accession>
<dbReference type="AlphaFoldDB" id="A0A6G1I3D9"/>
<evidence type="ECO:0000256" key="1">
    <source>
        <dbReference type="SAM" id="Phobius"/>
    </source>
</evidence>
<proteinExistence type="predicted"/>
<protein>
    <recommendedName>
        <fullName evidence="4">Glycosyltransferase family 69 protein</fullName>
    </recommendedName>
</protein>
<gene>
    <name evidence="2" type="ORF">EJ06DRAFT_527796</name>
</gene>
<keyword evidence="1" id="KW-0472">Membrane</keyword>
<sequence>MLLNRHRDEYQRIARDSLDSSLPSDSEFQTFEIERQSRGRRSFASAFRRWKSGHGTHVRLSRSSKTWRLLLRCAVAAASLLAVYIAFTPIFNPSYSRRPSHYTGTNPHNEKVFIAANIVDESLIRGAWGAAILELIDVLGVDNVFLSIYENDSGSGTKAALKELRNKVKCKSAIASGHIDLDTFPPVQILPDELRVKRVAYLAEVRNMAIQPLVTGSAGKFDKLLFVNDIVFSPQDAADLLFATKIGPDGRTHYHAACAMDFVNSVKFYDTFALRDSEGHNIGVPFFPWFTGAGHGISRKDVLSGTDAVRVKSCWGGMVAFEAKWFEANKTDVTAPSLEFRAEQEIFWEASECCLIHADLAAAVSATDHGHTEPFDSGIYVNPYIRVAYDATTFSWLEFTRRFERLYAVPHSWLNWIVGRPTFQPRREEEPGDKVMHQEWVFDGPQLKARANRDDLTTEVQEHGHWETVGRRARPGGFCGSRMLLVLKKHWDAGERMWEHIPAPAGVKDYR</sequence>
<evidence type="ECO:0000313" key="3">
    <source>
        <dbReference type="Proteomes" id="UP000799640"/>
    </source>
</evidence>
<reference evidence="2" key="1">
    <citation type="journal article" date="2020" name="Stud. Mycol.">
        <title>101 Dothideomycetes genomes: a test case for predicting lifestyles and emergence of pathogens.</title>
        <authorList>
            <person name="Haridas S."/>
            <person name="Albert R."/>
            <person name="Binder M."/>
            <person name="Bloem J."/>
            <person name="Labutti K."/>
            <person name="Salamov A."/>
            <person name="Andreopoulos B."/>
            <person name="Baker S."/>
            <person name="Barry K."/>
            <person name="Bills G."/>
            <person name="Bluhm B."/>
            <person name="Cannon C."/>
            <person name="Castanera R."/>
            <person name="Culley D."/>
            <person name="Daum C."/>
            <person name="Ezra D."/>
            <person name="Gonzalez J."/>
            <person name="Henrissat B."/>
            <person name="Kuo A."/>
            <person name="Liang C."/>
            <person name="Lipzen A."/>
            <person name="Lutzoni F."/>
            <person name="Magnuson J."/>
            <person name="Mondo S."/>
            <person name="Nolan M."/>
            <person name="Ohm R."/>
            <person name="Pangilinan J."/>
            <person name="Park H.-J."/>
            <person name="Ramirez L."/>
            <person name="Alfaro M."/>
            <person name="Sun H."/>
            <person name="Tritt A."/>
            <person name="Yoshinaga Y."/>
            <person name="Zwiers L.-H."/>
            <person name="Turgeon B."/>
            <person name="Goodwin S."/>
            <person name="Spatafora J."/>
            <person name="Crous P."/>
            <person name="Grigoriev I."/>
        </authorList>
    </citation>
    <scope>NUCLEOTIDE SEQUENCE</scope>
    <source>
        <strain evidence="2">CBS 262.69</strain>
    </source>
</reference>
<feature type="transmembrane region" description="Helical" evidence="1">
    <location>
        <begin position="69"/>
        <end position="91"/>
    </location>
</feature>
<keyword evidence="1" id="KW-0812">Transmembrane</keyword>
<dbReference type="PANTHER" id="PTHR34144:SF8">
    <property type="entry name" value="GLYCOSYLTRANSFERASE FAMILY 69 PROTEIN"/>
    <property type="match status" value="1"/>
</dbReference>
<dbReference type="Pfam" id="PF11735">
    <property type="entry name" value="CAP59_mtransfer"/>
    <property type="match status" value="1"/>
</dbReference>
<keyword evidence="3" id="KW-1185">Reference proteome</keyword>
<dbReference type="OrthoDB" id="262547at2759"/>
<organism evidence="2 3">
    <name type="scientific">Trichodelitschia bisporula</name>
    <dbReference type="NCBI Taxonomy" id="703511"/>
    <lineage>
        <taxon>Eukaryota</taxon>
        <taxon>Fungi</taxon>
        <taxon>Dikarya</taxon>
        <taxon>Ascomycota</taxon>
        <taxon>Pezizomycotina</taxon>
        <taxon>Dothideomycetes</taxon>
        <taxon>Dothideomycetes incertae sedis</taxon>
        <taxon>Phaeotrichales</taxon>
        <taxon>Phaeotrichaceae</taxon>
        <taxon>Trichodelitschia</taxon>
    </lineage>
</organism>
<dbReference type="EMBL" id="ML996690">
    <property type="protein sequence ID" value="KAF2402818.1"/>
    <property type="molecule type" value="Genomic_DNA"/>
</dbReference>
<name>A0A6G1I3D9_9PEZI</name>